<evidence type="ECO:0000313" key="2">
    <source>
        <dbReference type="Proteomes" id="UP000315995"/>
    </source>
</evidence>
<sequence>MNPTDDIIAQRRKGAADGERGEFSVDRSQALEKMRRFSLGDPRYYLLELVQAAVANEAAQVNVELYGDGGQRGDMRMQWDGQGFSELELMRLFDFLFISDDDPGCADTILLARGLNSMLHFKPDLVSVTSGDGTLQGTRRILLRDAQPNPIDWIVREPLDGVRIEADGLEDWLLPRKKGEPLREIGLLADKCISPSLAVVVNRHIVSDWSSSYGSAPQGEDDYIDIDEGDLYGRLWFPAQTERSRYDLMTWGIKIEQVPRMEAPFNRLRGAINYNKLNKTADHAKIVRDAVLDEMWARVRPYAMALHARSEGAVRHAVRPIDGERLEPAALRRFLDDAGRVVVASPEDVSMPQRRARAERLGEVLEAPILVTESTEHPTLHALAGQRCEVIIPDLSTPYDTGVLAGPPREPPARPWLIEPLAVESTTMRALVSGAVARGWLSDERAEGVLRTTGADEPVRMRVYTPKADSAAGTDWVSLIVCGREVWRGDVPTSHAGHLLVVELAPVSPRAIEPSAVRQSAGWQPDGAADSVAAALAAYAVEHARNMLSIANQRAIEALTRAEVAPGSNGSRLALAALARRVMLRVRSGADGRRDLTLAALDMHASKLLEVVLFETAAGRPVRGRDLEALLRRNRGLLYAVEAASDVEAAPEEDLAGHKPDDVLVADRELHTLLVDVFGADAVVQLDSCAFDGDADVSALVAHLSQQGQGWEVQEQRRRARRRLLELALRGGAEPAHHELASLPLVELADGGRCSVESLRRWSEEGHPLVMFDGKNADLVPSMGAQGAQTSEGAVSGPPPALRMDSRLFYLLEGVARIEGAFDYDLSHWEAKLNASTPEQAFVEAIEIDESYASGSIGLAVESVSSPAIAVVERSTLRVHQLREPAQKLGLVGRVTIDETFFDESDSLHDAILEWGTALLDRLVDQIARPRSPNHQERIERCLLEYAGRQLELVATPGGWCSWSVGDELAARILELPLFRLQSGAVASGGQLATRFSLRRGQQEVVLADGAPAHLEEWSASYLTDARVRYDAPRPEPTPRPHSPEATDDLLQLLERLLEELRPDDAKQAAPRRVLWSTGELWPVGTHQPICHYTAPSGSQPTIVLNPKHWLVMRARQAQHLQPDHIAWLLLAIYAHVNARLEPVTNDHELEFQRRVADALERGVLTR</sequence>
<accession>A0A4Y6PWV0</accession>
<dbReference type="Proteomes" id="UP000315995">
    <property type="component" value="Chromosome"/>
</dbReference>
<dbReference type="AlphaFoldDB" id="A0A4Y6PWV0"/>
<name>A0A4Y6PWV0_PERCE</name>
<protein>
    <submittedName>
        <fullName evidence="1">Uncharacterized protein</fullName>
    </submittedName>
</protein>
<proteinExistence type="predicted"/>
<accession>A0A5B8YCW4</accession>
<gene>
    <name evidence="1" type="ORF">FIV42_19260</name>
</gene>
<dbReference type="EMBL" id="CP041186">
    <property type="protein sequence ID" value="QDG52804.1"/>
    <property type="molecule type" value="Genomic_DNA"/>
</dbReference>
<keyword evidence="2" id="KW-1185">Reference proteome</keyword>
<dbReference type="RefSeq" id="WP_141199267.1">
    <property type="nucleotide sequence ID" value="NZ_CP041186.1"/>
</dbReference>
<reference evidence="1 2" key="1">
    <citation type="submission" date="2019-06" db="EMBL/GenBank/DDBJ databases">
        <title>Persicimonas caeni gen. nov., sp. nov., a predatory bacterium isolated from solar saltern.</title>
        <authorList>
            <person name="Wang S."/>
        </authorList>
    </citation>
    <scope>NUCLEOTIDE SEQUENCE [LARGE SCALE GENOMIC DNA]</scope>
    <source>
        <strain evidence="1 2">YN101</strain>
    </source>
</reference>
<evidence type="ECO:0000313" key="1">
    <source>
        <dbReference type="EMBL" id="QDG52804.1"/>
    </source>
</evidence>
<organism evidence="1 2">
    <name type="scientific">Persicimonas caeni</name>
    <dbReference type="NCBI Taxonomy" id="2292766"/>
    <lineage>
        <taxon>Bacteria</taxon>
        <taxon>Deltaproteobacteria</taxon>
        <taxon>Bradymonadales</taxon>
        <taxon>Bradymonadaceae</taxon>
        <taxon>Persicimonas</taxon>
    </lineage>
</organism>